<evidence type="ECO:0000259" key="14">
    <source>
        <dbReference type="PROSITE" id="PS51192"/>
    </source>
</evidence>
<protein>
    <recommendedName>
        <fullName evidence="11">ATP-dependent DNA helicase</fullName>
        <ecNumber evidence="11">5.6.2.4</ecNumber>
    </recommendedName>
</protein>
<dbReference type="GO" id="GO:0003677">
    <property type="term" value="F:DNA binding"/>
    <property type="evidence" value="ECO:0007669"/>
    <property type="project" value="UniProtKB-KW"/>
</dbReference>
<feature type="region of interest" description="Disordered" evidence="12">
    <location>
        <begin position="37"/>
        <end position="59"/>
    </location>
</feature>
<dbReference type="InterPro" id="IPR044876">
    <property type="entry name" value="HRDC_dom_sf"/>
</dbReference>
<dbReference type="InterPro" id="IPR032284">
    <property type="entry name" value="RecQ_Zn-bd"/>
</dbReference>
<dbReference type="InterPro" id="IPR014001">
    <property type="entry name" value="Helicase_ATP-bd"/>
</dbReference>
<dbReference type="Gene3D" id="3.40.50.300">
    <property type="entry name" value="P-loop containing nucleotide triphosphate hydrolases"/>
    <property type="match status" value="2"/>
</dbReference>
<feature type="region of interest" description="Disordered" evidence="12">
    <location>
        <begin position="1"/>
        <end position="23"/>
    </location>
</feature>
<evidence type="ECO:0000256" key="5">
    <source>
        <dbReference type="ARBA" id="ARBA00022806"/>
    </source>
</evidence>
<dbReference type="EMBL" id="JABAHT010000023">
    <property type="protein sequence ID" value="KAF4669480.1"/>
    <property type="molecule type" value="Genomic_DNA"/>
</dbReference>
<dbReference type="Pfam" id="PF00570">
    <property type="entry name" value="HRDC"/>
    <property type="match status" value="1"/>
</dbReference>
<keyword evidence="6 11" id="KW-0067">ATP-binding</keyword>
<dbReference type="GO" id="GO:0005694">
    <property type="term" value="C:chromosome"/>
    <property type="evidence" value="ECO:0007669"/>
    <property type="project" value="TreeGrafter"/>
</dbReference>
<dbReference type="InterPro" id="IPR011545">
    <property type="entry name" value="DEAD/DEAH_box_helicase_dom"/>
</dbReference>
<keyword evidence="8" id="KW-0413">Isomerase</keyword>
<feature type="domain" description="HRDC" evidence="13">
    <location>
        <begin position="843"/>
        <end position="928"/>
    </location>
</feature>
<evidence type="ECO:0000313" key="18">
    <source>
        <dbReference type="Proteomes" id="UP000570595"/>
    </source>
</evidence>
<comment type="caution">
    <text evidence="16">The sequence shown here is derived from an EMBL/GenBank/DDBJ whole genome shotgun (WGS) entry which is preliminary data.</text>
</comment>
<sequence length="967" mass="106128">MQTMLPDPYPGVRHNLGDQLSTGKLGTREYGLLGPLSEIEGGTGLEQANGNRRPSPTQPTLVANLDQLLSIFRSAEEFSRPPQRVYPDPDYSSVNVLKRKARSPEAPQPVSFVQLRQQTQVRSSVPPSGAITDVPQITSCSPQFGEGCTDLAVLPTAASTISSGVSGASFLVRQAQEPCTDVSIWTSGPPTTGSVGIEAIAVAHDGGHGGIHGLPYSPPGHGDNSVEWNGPFEWDMSVEEINSRVFGNCDFRPQQREAINAALSGRDVFVTMPTGGGKSLVFQLPAVLNHETEGQVTVVVMPLVSLISDQEEQMRELGISVTVLKGGGPRDQQQSLNDSVVHDDAYSLVAGAEVSLVFITPEKLAESTRVANILKRLRKNGQLARFIIDEAHCVSQWGHDFRSSYLKLKNLKAAFDNVPITALTATATPGIAQDVQAQLRMTETVFIKGGINRANLSYRVMKKSRSKIMNDILQLIKLMDTEVRGKASGIVYCVLRSASLRAADRVHTGTKAECETIAEGLRKLGISAGFYHGSMDTDDRTDVIVATIAFGMGINKPDVRFVIHYGLSKTMEGYYQESGRAGRDGYPSLAVLFYDYQDKVKQDVMIRTNVTSRNLAAADQAEKKIDSLLSMVEYCENRSICRRKLIAKHFNIVDVPTCREDEGQEPCDICSSNASEAWELADQTAAARKVLEVVRAAQGGGLKKPLGLNTLKDICIGSKSKNLSAYPHLTVYSNCLRNAKICSAPLTGDLALTFLRRMVTQRWLHERCERMEQGNCVGYLEPGRNITGNFTAYVPQKKKPAEPQGSKRQRLSYYFDKQTVQSPSKGNQNDWSKPSTINPHINFGLETKLREALRALRETLREEHNLARAYTVFNENTIIGCIQRLPQSIKDLEGIPGLGAQRMKKYGERIVTRVVDVVNDRWSASDHKTSVAMPSSSSSSTVEMTEEYEMLNGMDEATLREFAFDGG</sequence>
<dbReference type="PANTHER" id="PTHR13710">
    <property type="entry name" value="DNA HELICASE RECQ FAMILY MEMBER"/>
    <property type="match status" value="1"/>
</dbReference>
<dbReference type="SMART" id="SM00487">
    <property type="entry name" value="DEXDc"/>
    <property type="match status" value="1"/>
</dbReference>
<dbReference type="GO" id="GO:0005634">
    <property type="term" value="C:nucleus"/>
    <property type="evidence" value="ECO:0007669"/>
    <property type="project" value="UniProtKB-SubCell"/>
</dbReference>
<evidence type="ECO:0000256" key="11">
    <source>
        <dbReference type="RuleBase" id="RU364117"/>
    </source>
</evidence>
<dbReference type="InterPro" id="IPR002464">
    <property type="entry name" value="DNA/RNA_helicase_DEAH_CS"/>
</dbReference>
<dbReference type="Proteomes" id="UP000570595">
    <property type="component" value="Unassembled WGS sequence"/>
</dbReference>
<dbReference type="NCBIfam" id="TIGR00614">
    <property type="entry name" value="recQ_fam"/>
    <property type="match status" value="1"/>
</dbReference>
<evidence type="ECO:0000256" key="10">
    <source>
        <dbReference type="ARBA" id="ARBA00034617"/>
    </source>
</evidence>
<dbReference type="EC" id="5.6.2.4" evidence="11"/>
<dbReference type="PANTHER" id="PTHR13710:SF153">
    <property type="entry name" value="RECQ-LIKE DNA HELICASE BLM"/>
    <property type="match status" value="1"/>
</dbReference>
<keyword evidence="3 11" id="KW-0547">Nucleotide-binding</keyword>
<dbReference type="SUPFAM" id="SSF52540">
    <property type="entry name" value="P-loop containing nucleoside triphosphate hydrolases"/>
    <property type="match status" value="1"/>
</dbReference>
<comment type="catalytic activity">
    <reaction evidence="11">
        <text>ATP + H2O = ADP + phosphate + H(+)</text>
        <dbReference type="Rhea" id="RHEA:13065"/>
        <dbReference type="ChEBI" id="CHEBI:15377"/>
        <dbReference type="ChEBI" id="CHEBI:15378"/>
        <dbReference type="ChEBI" id="CHEBI:30616"/>
        <dbReference type="ChEBI" id="CHEBI:43474"/>
        <dbReference type="ChEBI" id="CHEBI:456216"/>
    </reaction>
</comment>
<dbReference type="GO" id="GO:0005737">
    <property type="term" value="C:cytoplasm"/>
    <property type="evidence" value="ECO:0007669"/>
    <property type="project" value="TreeGrafter"/>
</dbReference>
<evidence type="ECO:0000256" key="7">
    <source>
        <dbReference type="ARBA" id="ARBA00023125"/>
    </source>
</evidence>
<dbReference type="SMART" id="SM00490">
    <property type="entry name" value="HELICc"/>
    <property type="match status" value="1"/>
</dbReference>
<gene>
    <name evidence="17" type="ORF">FOL46_000775</name>
    <name evidence="16" type="ORF">FOZ61_003984</name>
</gene>
<proteinExistence type="inferred from homology"/>
<accession>A0A7J6ME96</accession>
<dbReference type="Gene3D" id="1.10.150.80">
    <property type="entry name" value="HRDC domain"/>
    <property type="match status" value="1"/>
</dbReference>
<evidence type="ECO:0000256" key="6">
    <source>
        <dbReference type="ARBA" id="ARBA00022840"/>
    </source>
</evidence>
<evidence type="ECO:0000256" key="8">
    <source>
        <dbReference type="ARBA" id="ARBA00023235"/>
    </source>
</evidence>
<dbReference type="PROSITE" id="PS50967">
    <property type="entry name" value="HRDC"/>
    <property type="match status" value="1"/>
</dbReference>
<dbReference type="GO" id="GO:0000724">
    <property type="term" value="P:double-strand break repair via homologous recombination"/>
    <property type="evidence" value="ECO:0007669"/>
    <property type="project" value="TreeGrafter"/>
</dbReference>
<dbReference type="GO" id="GO:0009378">
    <property type="term" value="F:four-way junction helicase activity"/>
    <property type="evidence" value="ECO:0007669"/>
    <property type="project" value="TreeGrafter"/>
</dbReference>
<keyword evidence="7" id="KW-0238">DNA-binding</keyword>
<dbReference type="InterPro" id="IPR004589">
    <property type="entry name" value="DNA_helicase_ATP-dep_RecQ"/>
</dbReference>
<evidence type="ECO:0000256" key="4">
    <source>
        <dbReference type="ARBA" id="ARBA00022801"/>
    </source>
</evidence>
<dbReference type="Pfam" id="PF16124">
    <property type="entry name" value="RecQ_Zn_bind"/>
    <property type="match status" value="1"/>
</dbReference>
<dbReference type="Proteomes" id="UP000572268">
    <property type="component" value="Unassembled WGS sequence"/>
</dbReference>
<dbReference type="OrthoDB" id="10261556at2759"/>
<keyword evidence="4 11" id="KW-0378">Hydrolase</keyword>
<comment type="subcellular location">
    <subcellularLocation>
        <location evidence="1 11">Nucleus</location>
    </subcellularLocation>
</comment>
<evidence type="ECO:0000256" key="3">
    <source>
        <dbReference type="ARBA" id="ARBA00022741"/>
    </source>
</evidence>
<dbReference type="InterPro" id="IPR001650">
    <property type="entry name" value="Helicase_C-like"/>
</dbReference>
<dbReference type="InterPro" id="IPR027417">
    <property type="entry name" value="P-loop_NTPase"/>
</dbReference>
<dbReference type="EMBL" id="JABANN010000119">
    <property type="protein sequence ID" value="KAF4670508.1"/>
    <property type="molecule type" value="Genomic_DNA"/>
</dbReference>
<keyword evidence="5 11" id="KW-0347">Helicase</keyword>
<dbReference type="CDD" id="cd17920">
    <property type="entry name" value="DEXHc_RecQ"/>
    <property type="match status" value="1"/>
</dbReference>
<dbReference type="InterPro" id="IPR036388">
    <property type="entry name" value="WH-like_DNA-bd_sf"/>
</dbReference>
<reference evidence="18 19" key="1">
    <citation type="submission" date="2020-04" db="EMBL/GenBank/DDBJ databases">
        <title>Perkinsus olseni comparative genomics.</title>
        <authorList>
            <person name="Bogema D.R."/>
        </authorList>
    </citation>
    <scope>NUCLEOTIDE SEQUENCE [LARGE SCALE GENOMIC DNA]</scope>
    <source>
        <strain evidence="16">ATCC PRA-179</strain>
        <strain evidence="17">ATCC PRA-31</strain>
    </source>
</reference>
<dbReference type="AlphaFoldDB" id="A0A7J6ME96"/>
<dbReference type="InterPro" id="IPR010997">
    <property type="entry name" value="HRDC-like_sf"/>
</dbReference>
<dbReference type="PROSITE" id="PS51192">
    <property type="entry name" value="HELICASE_ATP_BIND_1"/>
    <property type="match status" value="1"/>
</dbReference>
<dbReference type="PROSITE" id="PS00690">
    <property type="entry name" value="DEAH_ATP_HELICASE"/>
    <property type="match status" value="1"/>
</dbReference>
<dbReference type="SUPFAM" id="SSF47819">
    <property type="entry name" value="HRDC-like"/>
    <property type="match status" value="1"/>
</dbReference>
<evidence type="ECO:0000256" key="9">
    <source>
        <dbReference type="ARBA" id="ARBA00023242"/>
    </source>
</evidence>
<organism evidence="16 18">
    <name type="scientific">Perkinsus olseni</name>
    <name type="common">Perkinsus atlanticus</name>
    <dbReference type="NCBI Taxonomy" id="32597"/>
    <lineage>
        <taxon>Eukaryota</taxon>
        <taxon>Sar</taxon>
        <taxon>Alveolata</taxon>
        <taxon>Perkinsozoa</taxon>
        <taxon>Perkinsea</taxon>
        <taxon>Perkinsida</taxon>
        <taxon>Perkinsidae</taxon>
        <taxon>Perkinsus</taxon>
    </lineage>
</organism>
<evidence type="ECO:0000313" key="16">
    <source>
        <dbReference type="EMBL" id="KAF4669480.1"/>
    </source>
</evidence>
<dbReference type="GO" id="GO:0043138">
    <property type="term" value="F:3'-5' DNA helicase activity"/>
    <property type="evidence" value="ECO:0007669"/>
    <property type="project" value="UniProtKB-EC"/>
</dbReference>
<dbReference type="GO" id="GO:0016787">
    <property type="term" value="F:hydrolase activity"/>
    <property type="evidence" value="ECO:0007669"/>
    <property type="project" value="UniProtKB-KW"/>
</dbReference>
<evidence type="ECO:0000256" key="12">
    <source>
        <dbReference type="SAM" id="MobiDB-lite"/>
    </source>
</evidence>
<evidence type="ECO:0000256" key="1">
    <source>
        <dbReference type="ARBA" id="ARBA00004123"/>
    </source>
</evidence>
<dbReference type="PROSITE" id="PS51194">
    <property type="entry name" value="HELICASE_CTER"/>
    <property type="match status" value="1"/>
</dbReference>
<evidence type="ECO:0000259" key="15">
    <source>
        <dbReference type="PROSITE" id="PS51194"/>
    </source>
</evidence>
<feature type="domain" description="Helicase ATP-binding" evidence="14">
    <location>
        <begin position="259"/>
        <end position="445"/>
    </location>
</feature>
<evidence type="ECO:0000313" key="19">
    <source>
        <dbReference type="Proteomes" id="UP000572268"/>
    </source>
</evidence>
<dbReference type="GO" id="GO:0005524">
    <property type="term" value="F:ATP binding"/>
    <property type="evidence" value="ECO:0007669"/>
    <property type="project" value="UniProtKB-KW"/>
</dbReference>
<evidence type="ECO:0000313" key="17">
    <source>
        <dbReference type="EMBL" id="KAF4670508.1"/>
    </source>
</evidence>
<dbReference type="Gene3D" id="1.10.10.10">
    <property type="entry name" value="Winged helix-like DNA-binding domain superfamily/Winged helix DNA-binding domain"/>
    <property type="match status" value="1"/>
</dbReference>
<dbReference type="FunFam" id="3.40.50.300:FF:001389">
    <property type="entry name" value="ATP-dependent DNA helicase RecQ"/>
    <property type="match status" value="1"/>
</dbReference>
<comment type="similarity">
    <text evidence="2 11">Belongs to the helicase family. RecQ subfamily.</text>
</comment>
<name>A0A7J6ME96_PEROL</name>
<dbReference type="Pfam" id="PF00270">
    <property type="entry name" value="DEAD"/>
    <property type="match status" value="1"/>
</dbReference>
<keyword evidence="9 11" id="KW-0539">Nucleus</keyword>
<dbReference type="Pfam" id="PF00271">
    <property type="entry name" value="Helicase_C"/>
    <property type="match status" value="1"/>
</dbReference>
<evidence type="ECO:0000259" key="13">
    <source>
        <dbReference type="PROSITE" id="PS50967"/>
    </source>
</evidence>
<comment type="catalytic activity">
    <reaction evidence="10 11">
        <text>Couples ATP hydrolysis with the unwinding of duplex DNA by translocating in the 3'-5' direction.</text>
        <dbReference type="EC" id="5.6.2.4"/>
    </reaction>
</comment>
<evidence type="ECO:0000256" key="2">
    <source>
        <dbReference type="ARBA" id="ARBA00005446"/>
    </source>
</evidence>
<feature type="compositionally biased region" description="Polar residues" evidence="12">
    <location>
        <begin position="46"/>
        <end position="59"/>
    </location>
</feature>
<dbReference type="InterPro" id="IPR002121">
    <property type="entry name" value="HRDC_dom"/>
</dbReference>
<feature type="domain" description="Helicase C-terminal" evidence="15">
    <location>
        <begin position="471"/>
        <end position="629"/>
    </location>
</feature>